<accession>A0A3Q8X4E7</accession>
<dbReference type="AlphaFoldDB" id="A0A3Q8X4E7"/>
<keyword evidence="2" id="KW-0808">Transferase</keyword>
<evidence type="ECO:0000313" key="3">
    <source>
        <dbReference type="Proteomes" id="UP000272528"/>
    </source>
</evidence>
<dbReference type="GO" id="GO:0008757">
    <property type="term" value="F:S-adenosylmethionine-dependent methyltransferase activity"/>
    <property type="evidence" value="ECO:0007669"/>
    <property type="project" value="InterPro"/>
</dbReference>
<gene>
    <name evidence="2" type="ORF">EJC50_09585</name>
</gene>
<dbReference type="OrthoDB" id="9772751at2"/>
<dbReference type="Pfam" id="PF08241">
    <property type="entry name" value="Methyltransf_11"/>
    <property type="match status" value="1"/>
</dbReference>
<dbReference type="InterPro" id="IPR029063">
    <property type="entry name" value="SAM-dependent_MTases_sf"/>
</dbReference>
<proteinExistence type="predicted"/>
<dbReference type="CDD" id="cd02440">
    <property type="entry name" value="AdoMet_MTases"/>
    <property type="match status" value="1"/>
</dbReference>
<dbReference type="RefSeq" id="WP_126014876.1">
    <property type="nucleotide sequence ID" value="NZ_CP034437.1"/>
</dbReference>
<evidence type="ECO:0000313" key="2">
    <source>
        <dbReference type="EMBL" id="AZN39870.1"/>
    </source>
</evidence>
<dbReference type="KEGG" id="palb:EJC50_09585"/>
<feature type="domain" description="Methyltransferase type 11" evidence="1">
    <location>
        <begin position="54"/>
        <end position="150"/>
    </location>
</feature>
<sequence>MQDNVYTYNYSRWESLARARALFTRPKLDLTPDSAREYLELARLGIDPVGKRVLCLASGGGQQSAAFALLGADVTVFDLSPSQLERDQAAADHYGLTIRTKQGDMRDLSCFEAKSFDLVWQPYSLNFVPDSRVVFEQVSRVLQAEGLYYFMCANPFFAGLTHEAWNGEGYTLKHRYEDERVTSYPDQEWVYDQATAPERIQQPVEYTQTLSRMMNALIKEQFQLAYFGEISSDYPGSEPGDWGHFTSIAPPWIESVWRYSPSVR</sequence>
<dbReference type="Proteomes" id="UP000272528">
    <property type="component" value="Chromosome"/>
</dbReference>
<evidence type="ECO:0000259" key="1">
    <source>
        <dbReference type="Pfam" id="PF08241"/>
    </source>
</evidence>
<organism evidence="2 3">
    <name type="scientific">Paenibacillus albus</name>
    <dbReference type="NCBI Taxonomy" id="2495582"/>
    <lineage>
        <taxon>Bacteria</taxon>
        <taxon>Bacillati</taxon>
        <taxon>Bacillota</taxon>
        <taxon>Bacilli</taxon>
        <taxon>Bacillales</taxon>
        <taxon>Paenibacillaceae</taxon>
        <taxon>Paenibacillus</taxon>
    </lineage>
</organism>
<protein>
    <submittedName>
        <fullName evidence="2">Class I SAM-dependent methyltransferase</fullName>
    </submittedName>
</protein>
<name>A0A3Q8X4E7_9BACL</name>
<dbReference type="SUPFAM" id="SSF53335">
    <property type="entry name" value="S-adenosyl-L-methionine-dependent methyltransferases"/>
    <property type="match status" value="1"/>
</dbReference>
<dbReference type="GO" id="GO:0032259">
    <property type="term" value="P:methylation"/>
    <property type="evidence" value="ECO:0007669"/>
    <property type="project" value="UniProtKB-KW"/>
</dbReference>
<keyword evidence="2" id="KW-0489">Methyltransferase</keyword>
<dbReference type="Gene3D" id="3.40.50.150">
    <property type="entry name" value="Vaccinia Virus protein VP39"/>
    <property type="match status" value="1"/>
</dbReference>
<dbReference type="InterPro" id="IPR013216">
    <property type="entry name" value="Methyltransf_11"/>
</dbReference>
<keyword evidence="3" id="KW-1185">Reference proteome</keyword>
<dbReference type="EMBL" id="CP034437">
    <property type="protein sequence ID" value="AZN39870.1"/>
    <property type="molecule type" value="Genomic_DNA"/>
</dbReference>
<reference evidence="3" key="1">
    <citation type="submission" date="2018-12" db="EMBL/GenBank/DDBJ databases">
        <title>Genome sequence of Peanibacillus sp.</title>
        <authorList>
            <person name="Subramani G."/>
            <person name="Srinivasan S."/>
            <person name="Kim M.K."/>
        </authorList>
    </citation>
    <scope>NUCLEOTIDE SEQUENCE [LARGE SCALE GENOMIC DNA]</scope>
    <source>
        <strain evidence="3">18JY67-1</strain>
    </source>
</reference>